<keyword evidence="1" id="KW-0175">Coiled coil</keyword>
<protein>
    <submittedName>
        <fullName evidence="2">Uncharacterized protein</fullName>
    </submittedName>
</protein>
<evidence type="ECO:0000256" key="1">
    <source>
        <dbReference type="SAM" id="Coils"/>
    </source>
</evidence>
<dbReference type="Proteomes" id="UP000661112">
    <property type="component" value="Unassembled WGS sequence"/>
</dbReference>
<reference evidence="2 3" key="1">
    <citation type="journal article" date="2020" name="ISME J.">
        <title>Comparative genomics reveals insights into cyanobacterial evolution and habitat adaptation.</title>
        <authorList>
            <person name="Chen M.Y."/>
            <person name="Teng W.K."/>
            <person name="Zhao L."/>
            <person name="Hu C.X."/>
            <person name="Zhou Y.K."/>
            <person name="Han B.P."/>
            <person name="Song L.R."/>
            <person name="Shu W.S."/>
        </authorList>
    </citation>
    <scope>NUCLEOTIDE SEQUENCE [LARGE SCALE GENOMIC DNA]</scope>
    <source>
        <strain evidence="2 3">FACHB-119</strain>
    </source>
</reference>
<name>A0ABR8D529_9NOST</name>
<organism evidence="2 3">
    <name type="scientific">Anabaena azotica FACHB-119</name>
    <dbReference type="NCBI Taxonomy" id="947527"/>
    <lineage>
        <taxon>Bacteria</taxon>
        <taxon>Bacillati</taxon>
        <taxon>Cyanobacteriota</taxon>
        <taxon>Cyanophyceae</taxon>
        <taxon>Nostocales</taxon>
        <taxon>Nostocaceae</taxon>
        <taxon>Anabaena</taxon>
        <taxon>Anabaena azotica</taxon>
    </lineage>
</organism>
<dbReference type="RefSeq" id="WP_190472673.1">
    <property type="nucleotide sequence ID" value="NZ_JACJSG010000016.1"/>
</dbReference>
<gene>
    <name evidence="2" type="ORF">H6G83_13375</name>
</gene>
<dbReference type="EMBL" id="JACJSG010000016">
    <property type="protein sequence ID" value="MBD2501581.1"/>
    <property type="molecule type" value="Genomic_DNA"/>
</dbReference>
<feature type="coiled-coil region" evidence="1">
    <location>
        <begin position="229"/>
        <end position="291"/>
    </location>
</feature>
<evidence type="ECO:0000313" key="3">
    <source>
        <dbReference type="Proteomes" id="UP000661112"/>
    </source>
</evidence>
<evidence type="ECO:0000313" key="2">
    <source>
        <dbReference type="EMBL" id="MBD2501581.1"/>
    </source>
</evidence>
<accession>A0ABR8D529</accession>
<keyword evidence="3" id="KW-1185">Reference proteome</keyword>
<sequence>MEPITWAWFLLAALSGIVGNRTDQLFTEGASKGFKTIVNYFQQGNVPNNQELQKATTRAFLLAQQSIVSDCRQELESQRSSSVRVAVSSQDREWIYEKERQLKRDLKQLNQEQLSITPISSPQEIQDLLLLGDDLSKNSINSVRERLKLSIRQDNPPLFYLQKVEQIETGLFERMCAFFADEIRNKPVLVNVLQTFLLRQINNNLSNLQITQLTVQDLEDTFRDFAKHLPQILAQLDTLEELIKSVNENQDEIRENLINNTEILELINNNSESLKQHIEEIKNQIKAVSQQRNASLFSQSGWQVRTVNQAERIIRIINNYNNQQKEK</sequence>
<proteinExistence type="predicted"/>
<comment type="caution">
    <text evidence="2">The sequence shown here is derived from an EMBL/GenBank/DDBJ whole genome shotgun (WGS) entry which is preliminary data.</text>
</comment>